<dbReference type="EMBL" id="CAKASE010000078">
    <property type="protein sequence ID" value="CAG9579130.1"/>
    <property type="molecule type" value="Genomic_DNA"/>
</dbReference>
<dbReference type="Proteomes" id="UP000789524">
    <property type="component" value="Unassembled WGS sequence"/>
</dbReference>
<feature type="region of interest" description="Disordered" evidence="1">
    <location>
        <begin position="23"/>
        <end position="98"/>
    </location>
</feature>
<protein>
    <submittedName>
        <fullName evidence="2">(African queen) hypothetical protein</fullName>
    </submittedName>
</protein>
<comment type="caution">
    <text evidence="2">The sequence shown here is derived from an EMBL/GenBank/DDBJ whole genome shotgun (WGS) entry which is preliminary data.</text>
</comment>
<reference evidence="2" key="1">
    <citation type="submission" date="2021-09" db="EMBL/GenBank/DDBJ databases">
        <authorList>
            <person name="Martin H S."/>
        </authorList>
    </citation>
    <scope>NUCLEOTIDE SEQUENCE</scope>
</reference>
<accession>A0A8J2WB35</accession>
<sequence length="98" mass="11553">MQIRLTYSERVRGCARVYSVRSTRCEGDGPRVRGERHCSYERATSRRRDVRPRSPPSHDPERHTEGHRRTHRDTERHTGEPHRPLVINERVVFVPGES</sequence>
<evidence type="ECO:0000256" key="1">
    <source>
        <dbReference type="SAM" id="MobiDB-lite"/>
    </source>
</evidence>
<feature type="compositionally biased region" description="Basic and acidic residues" evidence="1">
    <location>
        <begin position="72"/>
        <end position="83"/>
    </location>
</feature>
<organism evidence="2 3">
    <name type="scientific">Danaus chrysippus</name>
    <name type="common">African queen</name>
    <dbReference type="NCBI Taxonomy" id="151541"/>
    <lineage>
        <taxon>Eukaryota</taxon>
        <taxon>Metazoa</taxon>
        <taxon>Ecdysozoa</taxon>
        <taxon>Arthropoda</taxon>
        <taxon>Hexapoda</taxon>
        <taxon>Insecta</taxon>
        <taxon>Pterygota</taxon>
        <taxon>Neoptera</taxon>
        <taxon>Endopterygota</taxon>
        <taxon>Lepidoptera</taxon>
        <taxon>Glossata</taxon>
        <taxon>Ditrysia</taxon>
        <taxon>Papilionoidea</taxon>
        <taxon>Nymphalidae</taxon>
        <taxon>Danainae</taxon>
        <taxon>Danaini</taxon>
        <taxon>Danaina</taxon>
        <taxon>Danaus</taxon>
        <taxon>Anosia</taxon>
    </lineage>
</organism>
<evidence type="ECO:0000313" key="2">
    <source>
        <dbReference type="EMBL" id="CAG9579130.1"/>
    </source>
</evidence>
<proteinExistence type="predicted"/>
<name>A0A8J2WB35_9NEOP</name>
<gene>
    <name evidence="2" type="ORF">DCHRY22_LOCUS13107</name>
</gene>
<feature type="compositionally biased region" description="Basic and acidic residues" evidence="1">
    <location>
        <begin position="23"/>
        <end position="47"/>
    </location>
</feature>
<keyword evidence="3" id="KW-1185">Reference proteome</keyword>
<dbReference type="AlphaFoldDB" id="A0A8J2WB35"/>
<evidence type="ECO:0000313" key="3">
    <source>
        <dbReference type="Proteomes" id="UP000789524"/>
    </source>
</evidence>